<protein>
    <submittedName>
        <fullName evidence="3">Uncharacterized protein</fullName>
    </submittedName>
</protein>
<feature type="transmembrane region" description="Helical" evidence="2">
    <location>
        <begin position="461"/>
        <end position="481"/>
    </location>
</feature>
<comment type="caution">
    <text evidence="3">The sequence shown here is derived from an EMBL/GenBank/DDBJ whole genome shotgun (WGS) entry which is preliminary data.</text>
</comment>
<keyword evidence="4" id="KW-1185">Reference proteome</keyword>
<feature type="compositionally biased region" description="Basic and acidic residues" evidence="1">
    <location>
        <begin position="191"/>
        <end position="204"/>
    </location>
</feature>
<gene>
    <name evidence="3" type="ORF">EVOR1521_LOCUS13511</name>
</gene>
<evidence type="ECO:0000313" key="4">
    <source>
        <dbReference type="Proteomes" id="UP001178507"/>
    </source>
</evidence>
<feature type="transmembrane region" description="Helical" evidence="2">
    <location>
        <begin position="544"/>
        <end position="564"/>
    </location>
</feature>
<name>A0AA36IGM5_9DINO</name>
<feature type="region of interest" description="Disordered" evidence="1">
    <location>
        <begin position="154"/>
        <end position="211"/>
    </location>
</feature>
<sequence length="734" mass="79929">MSQQSSYDAPGFAERLDSIVSSPSRADSIDCMGRLQGVEDGDHSMSMGGFRSMRSEPEQNALEQKLSILLKLFRDQVLDRDRLECRLNSIDEKLSQLVPEKEKADKNLRRKMSMVSKKMSKNDTPSDSNNAADFNDIDLKLGLRVMKAAKRRNNEAGPAWRHSASCAGNEHGARDCSGSLDKNLDAPSSPRNKDFARQVSRESDQVALPKRKVKAASVKELTFTTKPKAPSMKELTFSSSMINSVGATANQPSSLPHVLELDSSIGSTTQTPSKTQAETLPTPGNGKREKTETGGRTLNRPETSSQSIAITTGLNTSGEVSLSHLFRHRETQLIPSSPAPGSPRLSAEIIGMQSVEDSSGDQFWEGLPPRVPRALRCWLAACEFSLRACGLTPLVQCRADPDASGPAKTLTAEIEQEPGATVVSKLYHSLILFILFGCVGAAAATHFDFCEECYVALASDAGIAFGALMAVWSCGGIYTFFKSARMQLQMTDLLEHEVESTGLDNYWMRQKGKDSVTLVVVWLLALSMRIALGLHSGTLDTSISIAHVVLHALASACLIGACYLHMAMWRGISLTIVAFARSVLEGETSCQQARGKWREVISCMRQTSRMYQLTAAAFGLTTLMVVFGALFDVQQGKLWDALPNLALGATLPGALYVAASATAHCTRLPSLVSMLDGDEELEAEYMSLSLFLTLSESGFFMWDTRVTLAVLQKFLYFTSAIVGTIGFQLKVFHL</sequence>
<keyword evidence="2" id="KW-1133">Transmembrane helix</keyword>
<feature type="region of interest" description="Disordered" evidence="1">
    <location>
        <begin position="265"/>
        <end position="304"/>
    </location>
</feature>
<feature type="transmembrane region" description="Helical" evidence="2">
    <location>
        <begin position="515"/>
        <end position="532"/>
    </location>
</feature>
<dbReference type="EMBL" id="CAUJNA010001517">
    <property type="protein sequence ID" value="CAJ1387426.1"/>
    <property type="molecule type" value="Genomic_DNA"/>
</dbReference>
<organism evidence="3 4">
    <name type="scientific">Effrenium voratum</name>
    <dbReference type="NCBI Taxonomy" id="2562239"/>
    <lineage>
        <taxon>Eukaryota</taxon>
        <taxon>Sar</taxon>
        <taxon>Alveolata</taxon>
        <taxon>Dinophyceae</taxon>
        <taxon>Suessiales</taxon>
        <taxon>Symbiodiniaceae</taxon>
        <taxon>Effrenium</taxon>
    </lineage>
</organism>
<reference evidence="3" key="1">
    <citation type="submission" date="2023-08" db="EMBL/GenBank/DDBJ databases">
        <authorList>
            <person name="Chen Y."/>
            <person name="Shah S."/>
            <person name="Dougan E. K."/>
            <person name="Thang M."/>
            <person name="Chan C."/>
        </authorList>
    </citation>
    <scope>NUCLEOTIDE SEQUENCE</scope>
</reference>
<evidence type="ECO:0000256" key="1">
    <source>
        <dbReference type="SAM" id="MobiDB-lite"/>
    </source>
</evidence>
<keyword evidence="2" id="KW-0472">Membrane</keyword>
<feature type="transmembrane region" description="Helical" evidence="2">
    <location>
        <begin position="645"/>
        <end position="665"/>
    </location>
</feature>
<feature type="transmembrane region" description="Helical" evidence="2">
    <location>
        <begin position="430"/>
        <end position="449"/>
    </location>
</feature>
<feature type="compositionally biased region" description="Polar residues" evidence="1">
    <location>
        <begin position="265"/>
        <end position="279"/>
    </location>
</feature>
<accession>A0AA36IGM5</accession>
<feature type="transmembrane region" description="Helical" evidence="2">
    <location>
        <begin position="613"/>
        <end position="633"/>
    </location>
</feature>
<feature type="compositionally biased region" description="Polar residues" evidence="1">
    <location>
        <begin position="294"/>
        <end position="304"/>
    </location>
</feature>
<evidence type="ECO:0000256" key="2">
    <source>
        <dbReference type="SAM" id="Phobius"/>
    </source>
</evidence>
<proteinExistence type="predicted"/>
<dbReference type="Proteomes" id="UP001178507">
    <property type="component" value="Unassembled WGS sequence"/>
</dbReference>
<dbReference type="AlphaFoldDB" id="A0AA36IGM5"/>
<feature type="transmembrane region" description="Helical" evidence="2">
    <location>
        <begin position="714"/>
        <end position="732"/>
    </location>
</feature>
<feature type="region of interest" description="Disordered" evidence="1">
    <location>
        <begin position="1"/>
        <end position="26"/>
    </location>
</feature>
<evidence type="ECO:0000313" key="3">
    <source>
        <dbReference type="EMBL" id="CAJ1387426.1"/>
    </source>
</evidence>
<keyword evidence="2" id="KW-0812">Transmembrane</keyword>